<protein>
    <recommendedName>
        <fullName evidence="2">VWFA domain-containing protein</fullName>
    </recommendedName>
</protein>
<keyword evidence="4" id="KW-1185">Reference proteome</keyword>
<dbReference type="Proteomes" id="UP001159427">
    <property type="component" value="Unassembled WGS sequence"/>
</dbReference>
<dbReference type="InterPro" id="IPR002035">
    <property type="entry name" value="VWF_A"/>
</dbReference>
<dbReference type="EMBL" id="CALNXI010000172">
    <property type="protein sequence ID" value="CAH3021192.1"/>
    <property type="molecule type" value="Genomic_DNA"/>
</dbReference>
<feature type="region of interest" description="Disordered" evidence="1">
    <location>
        <begin position="1"/>
        <end position="20"/>
    </location>
</feature>
<dbReference type="Pfam" id="PF00092">
    <property type="entry name" value="VWA"/>
    <property type="match status" value="1"/>
</dbReference>
<dbReference type="CDD" id="cd00198">
    <property type="entry name" value="vWFA"/>
    <property type="match status" value="1"/>
</dbReference>
<accession>A0ABN8LZB7</accession>
<evidence type="ECO:0000313" key="4">
    <source>
        <dbReference type="Proteomes" id="UP001159427"/>
    </source>
</evidence>
<name>A0ABN8LZB7_9CNID</name>
<organism evidence="3 4">
    <name type="scientific">Porites evermanni</name>
    <dbReference type="NCBI Taxonomy" id="104178"/>
    <lineage>
        <taxon>Eukaryota</taxon>
        <taxon>Metazoa</taxon>
        <taxon>Cnidaria</taxon>
        <taxon>Anthozoa</taxon>
        <taxon>Hexacorallia</taxon>
        <taxon>Scleractinia</taxon>
        <taxon>Fungiina</taxon>
        <taxon>Poritidae</taxon>
        <taxon>Porites</taxon>
    </lineage>
</organism>
<gene>
    <name evidence="3" type="ORF">PEVE_00010279</name>
</gene>
<feature type="non-terminal residue" evidence="3">
    <location>
        <position position="273"/>
    </location>
</feature>
<dbReference type="InterPro" id="IPR036465">
    <property type="entry name" value="vWFA_dom_sf"/>
</dbReference>
<dbReference type="PROSITE" id="PS50234">
    <property type="entry name" value="VWFA"/>
    <property type="match status" value="1"/>
</dbReference>
<feature type="non-terminal residue" evidence="3">
    <location>
        <position position="1"/>
    </location>
</feature>
<proteinExistence type="predicted"/>
<sequence>SGRPGHPGRPGCPSGPSHPSGADCPYCPGHPNHLGTNVAIITFANSVSSNHAFSDEQDITALKQSLNHISSVVPFDANTILAFNEAHRLLNRERKQRMRRVIIFVSSGLYQYPEMATTSSQALKDDGISIISLGLRSPQGVIPADNVNINQLQKVASSVSHVVVTSNPSDVASFSDLVSLICTELFFFLKKRKTAGGTSHLIGHRTSDIRSDTKQTDIGHRISDIAHQRSDFAHRALDIGHRTSDHRHRTSDIALRTLDIRQRTSDVRQKTSD</sequence>
<dbReference type="SUPFAM" id="SSF53300">
    <property type="entry name" value="vWA-like"/>
    <property type="match status" value="1"/>
</dbReference>
<feature type="domain" description="VWFA" evidence="2">
    <location>
        <begin position="36"/>
        <end position="181"/>
    </location>
</feature>
<evidence type="ECO:0000256" key="1">
    <source>
        <dbReference type="SAM" id="MobiDB-lite"/>
    </source>
</evidence>
<evidence type="ECO:0000313" key="3">
    <source>
        <dbReference type="EMBL" id="CAH3021192.1"/>
    </source>
</evidence>
<dbReference type="Gene3D" id="3.40.50.410">
    <property type="entry name" value="von Willebrand factor, type A domain"/>
    <property type="match status" value="1"/>
</dbReference>
<comment type="caution">
    <text evidence="3">The sequence shown here is derived from an EMBL/GenBank/DDBJ whole genome shotgun (WGS) entry which is preliminary data.</text>
</comment>
<reference evidence="3 4" key="1">
    <citation type="submission" date="2022-05" db="EMBL/GenBank/DDBJ databases">
        <authorList>
            <consortium name="Genoscope - CEA"/>
            <person name="William W."/>
        </authorList>
    </citation>
    <scope>NUCLEOTIDE SEQUENCE [LARGE SCALE GENOMIC DNA]</scope>
</reference>
<evidence type="ECO:0000259" key="2">
    <source>
        <dbReference type="PROSITE" id="PS50234"/>
    </source>
</evidence>